<evidence type="ECO:0000256" key="7">
    <source>
        <dbReference type="RuleBase" id="RU000320"/>
    </source>
</evidence>
<organism evidence="10 11">
    <name type="scientific">Leptospirillum ferriphilum</name>
    <dbReference type="NCBI Taxonomy" id="178606"/>
    <lineage>
        <taxon>Bacteria</taxon>
        <taxon>Pseudomonadati</taxon>
        <taxon>Nitrospirota</taxon>
        <taxon>Nitrospiria</taxon>
        <taxon>Nitrospirales</taxon>
        <taxon>Nitrospiraceae</taxon>
        <taxon>Leptospirillum</taxon>
    </lineage>
</organism>
<feature type="transmembrane region" description="Helical" evidence="8">
    <location>
        <begin position="244"/>
        <end position="263"/>
    </location>
</feature>
<evidence type="ECO:0000256" key="1">
    <source>
        <dbReference type="ARBA" id="ARBA00004651"/>
    </source>
</evidence>
<dbReference type="GO" id="GO:0016491">
    <property type="term" value="F:oxidoreductase activity"/>
    <property type="evidence" value="ECO:0007669"/>
    <property type="project" value="UniProtKB-KW"/>
</dbReference>
<comment type="caution">
    <text evidence="10">The sequence shown here is derived from an EMBL/GenBank/DDBJ whole genome shotgun (WGS) entry which is preliminary data.</text>
</comment>
<dbReference type="InterPro" id="IPR052175">
    <property type="entry name" value="ComplexI-like_HydComp"/>
</dbReference>
<evidence type="ECO:0000256" key="6">
    <source>
        <dbReference type="ARBA" id="ARBA00023136"/>
    </source>
</evidence>
<keyword evidence="4 8" id="KW-1133">Transmembrane helix</keyword>
<dbReference type="GO" id="GO:0005886">
    <property type="term" value="C:plasma membrane"/>
    <property type="evidence" value="ECO:0007669"/>
    <property type="project" value="UniProtKB-SubCell"/>
</dbReference>
<keyword evidence="6 8" id="KW-0472">Membrane</keyword>
<feature type="transmembrane region" description="Helical" evidence="8">
    <location>
        <begin position="105"/>
        <end position="122"/>
    </location>
</feature>
<feature type="transmembrane region" description="Helical" evidence="8">
    <location>
        <begin position="66"/>
        <end position="85"/>
    </location>
</feature>
<feature type="transmembrane region" description="Helical" evidence="8">
    <location>
        <begin position="367"/>
        <end position="388"/>
    </location>
</feature>
<sequence>MDLFVALSIPLLSAAVFSFKGDRPWAPAANGFSSFALFLATLVLAAHGVLNPGVRALSGQLFLDPLNLIFLVLTALVSLTTALYSVGYVRFETASGRLGPTALRLYHSLFQMVVFSMVLGLLSNNLGLLWVALETATLSNAFLVSLYKTPRSIEAAWKYFVLLGVGIAQAFFGLILLYFAAERELGPGGKALLWTELAHVQSRLDPTVLSLAFIFFFVGFGTKAGLVPLHGWLPDAHAEGPTPASAILSGLLLNLALYALLRVKVLADAVVPNHLTGHILLAFGFLSVLVAVFSLWKRNDVKRLFSYSSIEHLGIASVGFGLGGPAATLAALLHMTFHSLTKSCVFFLAGTAAQCCRSQKIQDIRGLLALSPFWGWAFVLAGLALLGMPPFGLFASEFLLLRELVRTHPLLAGLFLLSLSVAFAVLLKRILAMVSGDRPAGGTFPVFAKTPVLIHLSLLAILGIGIPSVLWQWYRKTAQYLTGLP</sequence>
<dbReference type="PRINTS" id="PR01437">
    <property type="entry name" value="NUOXDRDTASE4"/>
</dbReference>
<feature type="transmembrane region" description="Helical" evidence="8">
    <location>
        <begin position="408"/>
        <end position="431"/>
    </location>
</feature>
<evidence type="ECO:0000256" key="2">
    <source>
        <dbReference type="ARBA" id="ARBA00022475"/>
    </source>
</evidence>
<dbReference type="NCBIfam" id="NF005045">
    <property type="entry name" value="PRK06458.1-5"/>
    <property type="match status" value="1"/>
</dbReference>
<dbReference type="EMBL" id="MPOJ01000008">
    <property type="protein sequence ID" value="OOH73603.1"/>
    <property type="molecule type" value="Genomic_DNA"/>
</dbReference>
<dbReference type="Proteomes" id="UP000188586">
    <property type="component" value="Unassembled WGS sequence"/>
</dbReference>
<feature type="domain" description="NADH:quinone oxidoreductase/Mrp antiporter transmembrane" evidence="9">
    <location>
        <begin position="123"/>
        <end position="415"/>
    </location>
</feature>
<feature type="transmembrane region" description="Helical" evidence="8">
    <location>
        <begin position="313"/>
        <end position="333"/>
    </location>
</feature>
<proteinExistence type="predicted"/>
<dbReference type="RefSeq" id="WP_077303650.1">
    <property type="nucleotide sequence ID" value="NZ_MPOJ01000008.1"/>
</dbReference>
<dbReference type="GO" id="GO:0042773">
    <property type="term" value="P:ATP synthesis coupled electron transport"/>
    <property type="evidence" value="ECO:0007669"/>
    <property type="project" value="InterPro"/>
</dbReference>
<keyword evidence="3 7" id="KW-0812">Transmembrane</keyword>
<evidence type="ECO:0000259" key="9">
    <source>
        <dbReference type="Pfam" id="PF00361"/>
    </source>
</evidence>
<evidence type="ECO:0000256" key="4">
    <source>
        <dbReference type="ARBA" id="ARBA00022989"/>
    </source>
</evidence>
<dbReference type="PANTHER" id="PTHR42682">
    <property type="entry name" value="HYDROGENASE-4 COMPONENT F"/>
    <property type="match status" value="1"/>
</dbReference>
<evidence type="ECO:0000256" key="5">
    <source>
        <dbReference type="ARBA" id="ARBA00023002"/>
    </source>
</evidence>
<protein>
    <submittedName>
        <fullName evidence="10">Hydrogenase 4 subunit F</fullName>
    </submittedName>
</protein>
<comment type="subcellular location">
    <subcellularLocation>
        <location evidence="1">Cell membrane</location>
        <topology evidence="1">Multi-pass membrane protein</topology>
    </subcellularLocation>
    <subcellularLocation>
        <location evidence="7">Membrane</location>
        <topology evidence="7">Multi-pass membrane protein</topology>
    </subcellularLocation>
</comment>
<evidence type="ECO:0000256" key="8">
    <source>
        <dbReference type="SAM" id="Phobius"/>
    </source>
</evidence>
<evidence type="ECO:0000313" key="11">
    <source>
        <dbReference type="Proteomes" id="UP000188586"/>
    </source>
</evidence>
<gene>
    <name evidence="10" type="ORF">BOX24_03760</name>
</gene>
<dbReference type="PANTHER" id="PTHR42682:SF5">
    <property type="entry name" value="HYDROGENASE-4 COMPONENT F"/>
    <property type="match status" value="1"/>
</dbReference>
<feature type="transmembrane region" description="Helical" evidence="8">
    <location>
        <begin position="452"/>
        <end position="474"/>
    </location>
</feature>
<feature type="transmembrane region" description="Helical" evidence="8">
    <location>
        <begin position="208"/>
        <end position="232"/>
    </location>
</feature>
<reference evidence="10 11" key="1">
    <citation type="submission" date="2016-11" db="EMBL/GenBank/DDBJ databases">
        <title>Comparative genomics of co-occurring bacteria in distinct bioleaching systems unravels niche-specific adaptation.</title>
        <authorList>
            <person name="Zhang X."/>
            <person name="Liu X."/>
            <person name="Yin H."/>
        </authorList>
    </citation>
    <scope>NUCLEOTIDE SEQUENCE [LARGE SCALE GENOMIC DNA]</scope>
    <source>
        <strain evidence="10 11">DX</strain>
    </source>
</reference>
<keyword evidence="5" id="KW-0560">Oxidoreductase</keyword>
<accession>A0A1V3SXI8</accession>
<feature type="transmembrane region" description="Helical" evidence="8">
    <location>
        <begin position="275"/>
        <end position="293"/>
    </location>
</feature>
<name>A0A1V3SXI8_9BACT</name>
<feature type="transmembrane region" description="Helical" evidence="8">
    <location>
        <begin position="159"/>
        <end position="180"/>
    </location>
</feature>
<dbReference type="InterPro" id="IPR001750">
    <property type="entry name" value="ND/Mrp_TM"/>
</dbReference>
<evidence type="ECO:0000313" key="10">
    <source>
        <dbReference type="EMBL" id="OOH73603.1"/>
    </source>
</evidence>
<evidence type="ECO:0000256" key="3">
    <source>
        <dbReference type="ARBA" id="ARBA00022692"/>
    </source>
</evidence>
<dbReference type="InterPro" id="IPR003918">
    <property type="entry name" value="NADH_UbQ_OxRdtase"/>
</dbReference>
<dbReference type="AlphaFoldDB" id="A0A1V3SXI8"/>
<dbReference type="GO" id="GO:0008137">
    <property type="term" value="F:NADH dehydrogenase (ubiquinone) activity"/>
    <property type="evidence" value="ECO:0007669"/>
    <property type="project" value="InterPro"/>
</dbReference>
<feature type="transmembrane region" description="Helical" evidence="8">
    <location>
        <begin position="34"/>
        <end position="54"/>
    </location>
</feature>
<dbReference type="Pfam" id="PF00361">
    <property type="entry name" value="Proton_antipo_M"/>
    <property type="match status" value="1"/>
</dbReference>
<keyword evidence="2" id="KW-1003">Cell membrane</keyword>